<reference evidence="18" key="2">
    <citation type="submission" date="2025-08" db="UniProtKB">
        <authorList>
            <consortium name="Ensembl"/>
        </authorList>
    </citation>
    <scope>IDENTIFICATION</scope>
</reference>
<evidence type="ECO:0000256" key="14">
    <source>
        <dbReference type="ARBA" id="ARBA00023242"/>
    </source>
</evidence>
<evidence type="ECO:0000256" key="16">
    <source>
        <dbReference type="SAM" id="MobiDB-lite"/>
    </source>
</evidence>
<dbReference type="GO" id="GO:0005829">
    <property type="term" value="C:cytosol"/>
    <property type="evidence" value="ECO:0007669"/>
    <property type="project" value="UniProtKB-SubCell"/>
</dbReference>
<dbReference type="AlphaFoldDB" id="H2YJQ8"/>
<dbReference type="GO" id="GO:0005765">
    <property type="term" value="C:lysosomal membrane"/>
    <property type="evidence" value="ECO:0007669"/>
    <property type="project" value="UniProtKB-SubCell"/>
</dbReference>
<dbReference type="GO" id="GO:0030511">
    <property type="term" value="P:positive regulation of transforming growth factor beta receptor signaling pathway"/>
    <property type="evidence" value="ECO:0007669"/>
    <property type="project" value="TreeGrafter"/>
</dbReference>
<comment type="similarity">
    <text evidence="7">Belongs to the folliculin family.</text>
</comment>
<dbReference type="GO" id="GO:0005096">
    <property type="term" value="F:GTPase activator activity"/>
    <property type="evidence" value="ECO:0007669"/>
    <property type="project" value="UniProtKB-KW"/>
</dbReference>
<dbReference type="GO" id="GO:0005813">
    <property type="term" value="C:centrosome"/>
    <property type="evidence" value="ECO:0007669"/>
    <property type="project" value="UniProtKB-SubCell"/>
</dbReference>
<dbReference type="Pfam" id="PF16692">
    <property type="entry name" value="Folliculin_C"/>
    <property type="match status" value="1"/>
</dbReference>
<dbReference type="InParanoid" id="H2YJQ8"/>
<dbReference type="GO" id="GO:0005929">
    <property type="term" value="C:cilium"/>
    <property type="evidence" value="ECO:0007669"/>
    <property type="project" value="UniProtKB-SubCell"/>
</dbReference>
<evidence type="ECO:0000256" key="6">
    <source>
        <dbReference type="ARBA" id="ARBA00004656"/>
    </source>
</evidence>
<evidence type="ECO:0000259" key="17">
    <source>
        <dbReference type="PROSITE" id="PS51834"/>
    </source>
</evidence>
<accession>H2YJQ8</accession>
<evidence type="ECO:0000256" key="13">
    <source>
        <dbReference type="ARBA" id="ARBA00023228"/>
    </source>
</evidence>
<keyword evidence="11" id="KW-0472">Membrane</keyword>
<dbReference type="STRING" id="51511.ENSCSAVP00000005557"/>
<dbReference type="Gene3D" id="3.40.50.12430">
    <property type="match status" value="1"/>
</dbReference>
<dbReference type="InterPro" id="IPR044886">
    <property type="entry name" value="FLCN_DENN_C_sf"/>
</dbReference>
<dbReference type="InterPro" id="IPR037521">
    <property type="entry name" value="FLCN/SMCR8_DENN"/>
</dbReference>
<keyword evidence="10" id="KW-0963">Cytoplasm</keyword>
<dbReference type="Ensembl" id="ENSCSAVT00000005631.1">
    <property type="protein sequence ID" value="ENSCSAVP00000005557.1"/>
    <property type="gene ID" value="ENSCSAVG00000003314.1"/>
</dbReference>
<evidence type="ECO:0000256" key="4">
    <source>
        <dbReference type="ARBA" id="ARBA00004300"/>
    </source>
</evidence>
<evidence type="ECO:0000256" key="3">
    <source>
        <dbReference type="ARBA" id="ARBA00004186"/>
    </source>
</evidence>
<dbReference type="Proteomes" id="UP000007875">
    <property type="component" value="Unassembled WGS sequence"/>
</dbReference>
<evidence type="ECO:0000313" key="19">
    <source>
        <dbReference type="Proteomes" id="UP000007875"/>
    </source>
</evidence>
<evidence type="ECO:0000256" key="10">
    <source>
        <dbReference type="ARBA" id="ARBA00022490"/>
    </source>
</evidence>
<keyword evidence="9" id="KW-0343">GTPase activation</keyword>
<dbReference type="PANTHER" id="PTHR31441:SF2">
    <property type="entry name" value="FOLLICULIN"/>
    <property type="match status" value="1"/>
</dbReference>
<evidence type="ECO:0000256" key="11">
    <source>
        <dbReference type="ARBA" id="ARBA00023136"/>
    </source>
</evidence>
<keyword evidence="14" id="KW-0539">Nucleus</keyword>
<evidence type="ECO:0000256" key="9">
    <source>
        <dbReference type="ARBA" id="ARBA00022468"/>
    </source>
</evidence>
<dbReference type="PROSITE" id="PS51834">
    <property type="entry name" value="DENN_FLCN_SMCR8"/>
    <property type="match status" value="1"/>
</dbReference>
<feature type="region of interest" description="Disordered" evidence="16">
    <location>
        <begin position="38"/>
        <end position="59"/>
    </location>
</feature>
<dbReference type="GO" id="GO:1904263">
    <property type="term" value="P:positive regulation of TORC1 signaling"/>
    <property type="evidence" value="ECO:0007669"/>
    <property type="project" value="TreeGrafter"/>
</dbReference>
<evidence type="ECO:0000256" key="1">
    <source>
        <dbReference type="ARBA" id="ARBA00004123"/>
    </source>
</evidence>
<dbReference type="eggNOG" id="KOG3715">
    <property type="taxonomic scope" value="Eukaryota"/>
</dbReference>
<keyword evidence="15" id="KW-0966">Cell projection</keyword>
<dbReference type="GO" id="GO:0005819">
    <property type="term" value="C:spindle"/>
    <property type="evidence" value="ECO:0007669"/>
    <property type="project" value="UniProtKB-SubCell"/>
</dbReference>
<keyword evidence="12" id="KW-0206">Cytoskeleton</keyword>
<dbReference type="GO" id="GO:0005634">
    <property type="term" value="C:nucleus"/>
    <property type="evidence" value="ECO:0007669"/>
    <property type="project" value="UniProtKB-SubCell"/>
</dbReference>
<reference evidence="18" key="3">
    <citation type="submission" date="2025-09" db="UniProtKB">
        <authorList>
            <consortium name="Ensembl"/>
        </authorList>
    </citation>
    <scope>IDENTIFICATION</scope>
</reference>
<evidence type="ECO:0000313" key="18">
    <source>
        <dbReference type="Ensembl" id="ENSCSAVP00000005557.1"/>
    </source>
</evidence>
<dbReference type="Pfam" id="PF11704">
    <property type="entry name" value="Folliculin"/>
    <property type="match status" value="1"/>
</dbReference>
<evidence type="ECO:0000256" key="8">
    <source>
        <dbReference type="ARBA" id="ARBA00021824"/>
    </source>
</evidence>
<dbReference type="InterPro" id="IPR021713">
    <property type="entry name" value="Folliculin"/>
</dbReference>
<organism evidence="18 19">
    <name type="scientific">Ciona savignyi</name>
    <name type="common">Pacific transparent sea squirt</name>
    <dbReference type="NCBI Taxonomy" id="51511"/>
    <lineage>
        <taxon>Eukaryota</taxon>
        <taxon>Metazoa</taxon>
        <taxon>Chordata</taxon>
        <taxon>Tunicata</taxon>
        <taxon>Ascidiacea</taxon>
        <taxon>Phlebobranchia</taxon>
        <taxon>Cionidae</taxon>
        <taxon>Ciona</taxon>
    </lineage>
</organism>
<evidence type="ECO:0000256" key="2">
    <source>
        <dbReference type="ARBA" id="ARBA00004138"/>
    </source>
</evidence>
<evidence type="ECO:0000256" key="15">
    <source>
        <dbReference type="ARBA" id="ARBA00023273"/>
    </source>
</evidence>
<comment type="subcellular location">
    <subcellularLocation>
        <location evidence="2">Cell projection</location>
        <location evidence="2">Cilium</location>
    </subcellularLocation>
    <subcellularLocation>
        <location evidence="4">Cytoplasm</location>
        <location evidence="4">Cytoskeleton</location>
        <location evidence="4">Microtubule organizing center</location>
        <location evidence="4">Centrosome</location>
    </subcellularLocation>
    <subcellularLocation>
        <location evidence="3">Cytoplasm</location>
        <location evidence="3">Cytoskeleton</location>
        <location evidence="3">Spindle</location>
    </subcellularLocation>
    <subcellularLocation>
        <location evidence="5">Cytoplasm</location>
        <location evidence="5">Cytosol</location>
    </subcellularLocation>
    <subcellularLocation>
        <location evidence="6">Lysosome membrane</location>
    </subcellularLocation>
    <subcellularLocation>
        <location evidence="1">Nucleus</location>
    </subcellularLocation>
</comment>
<dbReference type="GeneTree" id="ENSGT00390000009864"/>
<keyword evidence="13" id="KW-0458">Lysosome</keyword>
<dbReference type="HOGENOM" id="CLU_035854_2_0_1"/>
<proteinExistence type="inferred from homology"/>
<dbReference type="GO" id="GO:0000122">
    <property type="term" value="P:negative regulation of transcription by RNA polymerase II"/>
    <property type="evidence" value="ECO:0007669"/>
    <property type="project" value="TreeGrafter"/>
</dbReference>
<reference evidence="19" key="1">
    <citation type="submission" date="2003-08" db="EMBL/GenBank/DDBJ databases">
        <authorList>
            <person name="Birren B."/>
            <person name="Nusbaum C."/>
            <person name="Abebe A."/>
            <person name="Abouelleil A."/>
            <person name="Adekoya E."/>
            <person name="Ait-zahra M."/>
            <person name="Allen N."/>
            <person name="Allen T."/>
            <person name="An P."/>
            <person name="Anderson M."/>
            <person name="Anderson S."/>
            <person name="Arachchi H."/>
            <person name="Armbruster J."/>
            <person name="Bachantsang P."/>
            <person name="Baldwin J."/>
            <person name="Barry A."/>
            <person name="Bayul T."/>
            <person name="Blitshsteyn B."/>
            <person name="Bloom T."/>
            <person name="Blye J."/>
            <person name="Boguslavskiy L."/>
            <person name="Borowsky M."/>
            <person name="Boukhgalter B."/>
            <person name="Brunache A."/>
            <person name="Butler J."/>
            <person name="Calixte N."/>
            <person name="Calvo S."/>
            <person name="Camarata J."/>
            <person name="Campo K."/>
            <person name="Chang J."/>
            <person name="Cheshatsang Y."/>
            <person name="Citroen M."/>
            <person name="Collymore A."/>
            <person name="Considine T."/>
            <person name="Cook A."/>
            <person name="Cooke P."/>
            <person name="Corum B."/>
            <person name="Cuomo C."/>
            <person name="David R."/>
            <person name="Dawoe T."/>
            <person name="Degray S."/>
            <person name="Dodge S."/>
            <person name="Dooley K."/>
            <person name="Dorje P."/>
            <person name="Dorjee K."/>
            <person name="Dorris L."/>
            <person name="Duffey N."/>
            <person name="Dupes A."/>
            <person name="Elkins T."/>
            <person name="Engels R."/>
            <person name="Erickson J."/>
            <person name="Farina A."/>
            <person name="Faro S."/>
            <person name="Ferreira P."/>
            <person name="Fischer H."/>
            <person name="Fitzgerald M."/>
            <person name="Foley K."/>
            <person name="Gage D."/>
            <person name="Galagan J."/>
            <person name="Gearin G."/>
            <person name="Gnerre S."/>
            <person name="Gnirke A."/>
            <person name="Goyette A."/>
            <person name="Graham J."/>
            <person name="Grandbois E."/>
            <person name="Gyaltsen K."/>
            <person name="Hafez N."/>
            <person name="Hagopian D."/>
            <person name="Hagos B."/>
            <person name="Hall J."/>
            <person name="Hatcher B."/>
            <person name="Heller A."/>
            <person name="Higgins H."/>
            <person name="Honan T."/>
            <person name="Horn A."/>
            <person name="Houde N."/>
            <person name="Hughes L."/>
            <person name="Hulme W."/>
            <person name="Husby E."/>
            <person name="Iliev I."/>
            <person name="Jaffe D."/>
            <person name="Jones C."/>
            <person name="Kamal M."/>
            <person name="Kamat A."/>
            <person name="Kamvysselis M."/>
            <person name="Karlsson E."/>
            <person name="Kells C."/>
            <person name="Kieu A."/>
            <person name="Kisner P."/>
            <person name="Kodira C."/>
            <person name="Kulbokas E."/>
            <person name="Labutti K."/>
            <person name="Lama D."/>
            <person name="Landers T."/>
            <person name="Leger J."/>
            <person name="Levine S."/>
            <person name="Lewis D."/>
            <person name="Lewis T."/>
            <person name="Lindblad-toh K."/>
            <person name="Liu X."/>
            <person name="Lokyitsang T."/>
            <person name="Lokyitsang Y."/>
            <person name="Lucien O."/>
            <person name="Lui A."/>
            <person name="Ma L.J."/>
            <person name="Mabbitt R."/>
            <person name="Macdonald J."/>
            <person name="Maclean C."/>
            <person name="Major J."/>
            <person name="Manning J."/>
            <person name="Marabella R."/>
            <person name="Maru K."/>
            <person name="Matthews C."/>
            <person name="Mauceli E."/>
            <person name="Mccarthy M."/>
            <person name="Mcdonough S."/>
            <person name="Mcghee T."/>
            <person name="Meldrim J."/>
            <person name="Meneus L."/>
            <person name="Mesirov J."/>
            <person name="Mihalev A."/>
            <person name="Mihova T."/>
            <person name="Mikkelsen T."/>
            <person name="Mlenga V."/>
            <person name="Moru K."/>
            <person name="Mozes J."/>
            <person name="Mulrain L."/>
            <person name="Munson G."/>
            <person name="Naylor J."/>
            <person name="Newes C."/>
            <person name="Nguyen C."/>
            <person name="Nguyen N."/>
            <person name="Nguyen T."/>
            <person name="Nicol R."/>
            <person name="Nielsen C."/>
            <person name="Nizzari M."/>
            <person name="Norbu C."/>
            <person name="Norbu N."/>
            <person name="O'donnell P."/>
            <person name="Okoawo O."/>
            <person name="O'leary S."/>
            <person name="Omotosho B."/>
            <person name="O'neill K."/>
            <person name="Osman S."/>
            <person name="Parker S."/>
            <person name="Perrin D."/>
            <person name="Phunkhang P."/>
            <person name="Piqani B."/>
            <person name="Purcell S."/>
            <person name="Rachupka T."/>
            <person name="Ramasamy U."/>
            <person name="Rameau R."/>
            <person name="Ray V."/>
            <person name="Raymond C."/>
            <person name="Retta R."/>
            <person name="Richardson S."/>
            <person name="Rise C."/>
            <person name="Rodriguez J."/>
            <person name="Rogers J."/>
            <person name="Rogov P."/>
            <person name="Rutman M."/>
            <person name="Schupbach R."/>
            <person name="Seaman C."/>
            <person name="Settipalli S."/>
            <person name="Sharpe T."/>
            <person name="Sheridan J."/>
            <person name="Sherpa N."/>
            <person name="Shi J."/>
            <person name="Smirnov S."/>
            <person name="Smith C."/>
            <person name="Sougnez C."/>
            <person name="Spencer B."/>
            <person name="Stalker J."/>
            <person name="Stange-thomann N."/>
            <person name="Stavropoulos S."/>
            <person name="Stetson K."/>
            <person name="Stone C."/>
            <person name="Stone S."/>
            <person name="Stubbs M."/>
            <person name="Talamas J."/>
            <person name="Tchuinga P."/>
            <person name="Tenzing P."/>
            <person name="Tesfaye S."/>
            <person name="Theodore J."/>
            <person name="Thoulutsang Y."/>
            <person name="Topham K."/>
            <person name="Towey S."/>
            <person name="Tsamla T."/>
            <person name="Tsomo N."/>
            <person name="Vallee D."/>
            <person name="Vassiliev H."/>
            <person name="Venkataraman V."/>
            <person name="Vinson J."/>
            <person name="Vo A."/>
            <person name="Wade C."/>
            <person name="Wang S."/>
            <person name="Wangchuk T."/>
            <person name="Wangdi T."/>
            <person name="Whittaker C."/>
            <person name="Wilkinson J."/>
            <person name="Wu Y."/>
            <person name="Wyman D."/>
            <person name="Yadav S."/>
            <person name="Yang S."/>
            <person name="Yang X."/>
            <person name="Yeager S."/>
            <person name="Yee E."/>
            <person name="Young G."/>
            <person name="Zainoun J."/>
            <person name="Zembeck L."/>
            <person name="Zimmer A."/>
            <person name="Zody M."/>
            <person name="Lander E."/>
        </authorList>
    </citation>
    <scope>NUCLEOTIDE SEQUENCE [LARGE SCALE GENOMIC DNA]</scope>
</reference>
<name>H2YJQ8_CIOSA</name>
<dbReference type="InterPro" id="IPR037520">
    <property type="entry name" value="Folliculin/SMCR8_longin"/>
</dbReference>
<dbReference type="OMA" id="LWASLHC"/>
<dbReference type="Gene3D" id="1.10.10.1730">
    <property type="entry name" value="Folliculin"/>
    <property type="match status" value="1"/>
</dbReference>
<evidence type="ECO:0000256" key="12">
    <source>
        <dbReference type="ARBA" id="ARBA00023212"/>
    </source>
</evidence>
<protein>
    <recommendedName>
        <fullName evidence="8">Folliculin</fullName>
    </recommendedName>
</protein>
<dbReference type="FunCoup" id="H2YJQ8">
    <property type="interactions" value="178"/>
</dbReference>
<feature type="domain" description="UDENN FLCN/SMCR8-type" evidence="17">
    <location>
        <begin position="74"/>
        <end position="521"/>
    </location>
</feature>
<evidence type="ECO:0000256" key="5">
    <source>
        <dbReference type="ARBA" id="ARBA00004514"/>
    </source>
</evidence>
<sequence length="536" mass="61195">MEAVMALCHFCEQHGPSVMFTCEKVLNQCKQYTNTPDIPSEGKDFEPTHGNATPIDSHHPPLSMRKTDLCQACRSLPESDKGFISCDDENGMNFISTQHPHNPEVFRLVRQACVRSLSCEVCPGREGPIMFGDDKHGYVISYTFYVQDNLARGLKRWYSIICIMTDRVFLIQSWPFLVGCIQKIIKYMQRCADAIYKIESSEAPQYRSKYTPRSGHVVTPHNFRQHRGDNSNARALIQLTGNPDLYPYLHTAFTWVMQACRKRFKEKIVEGPKLDDEISDSDQYSVRTRLETPANLASPNSSGGNPIFKSLRHMREVMQPHWFKAIAWHLLIGNQVVWKGDDKELITSALNVLKDLLPHGCVKLLTNSDQYVNCSKANLLGLTEAAIIPALNVRCSENFILVETVRKNHPKSNQLYPSLEPGNIMNGVEFKVTNRCVIPEKGPEILNKLEVAIANISLSAEVVKHCLICMKEEWMNKAKILYKFTMVDNRDKEDTNWLIHECLQCGDDDLRLLTFWLTALTPQFKEDMRKSILLPE</sequence>
<dbReference type="InterPro" id="IPR032035">
    <property type="entry name" value="Folliculin_DENN"/>
</dbReference>
<dbReference type="PANTHER" id="PTHR31441">
    <property type="entry name" value="FOLLICULIN FAMILY MEMBER"/>
    <property type="match status" value="1"/>
</dbReference>
<keyword evidence="19" id="KW-1185">Reference proteome</keyword>
<evidence type="ECO:0000256" key="7">
    <source>
        <dbReference type="ARBA" id="ARBA00009987"/>
    </source>
</evidence>